<accession>A0A8H9G1W1</accession>
<evidence type="ECO:0000256" key="7">
    <source>
        <dbReference type="ARBA" id="ARBA00022692"/>
    </source>
</evidence>
<dbReference type="InterPro" id="IPR051211">
    <property type="entry name" value="PG_lysyltransferase"/>
</dbReference>
<dbReference type="Pfam" id="PF09924">
    <property type="entry name" value="LPG_synthase_C"/>
    <property type="match status" value="1"/>
</dbReference>
<evidence type="ECO:0000256" key="4">
    <source>
        <dbReference type="ARBA" id="ARBA00021546"/>
    </source>
</evidence>
<evidence type="ECO:0000256" key="6">
    <source>
        <dbReference type="ARBA" id="ARBA00022679"/>
    </source>
</evidence>
<gene>
    <name evidence="16" type="ORF">GCM10011516_28800</name>
</gene>
<keyword evidence="9" id="KW-0443">Lipid metabolism</keyword>
<feature type="transmembrane region" description="Helical" evidence="14">
    <location>
        <begin position="376"/>
        <end position="403"/>
    </location>
</feature>
<evidence type="ECO:0000256" key="1">
    <source>
        <dbReference type="ARBA" id="ARBA00004651"/>
    </source>
</evidence>
<feature type="transmembrane region" description="Helical" evidence="14">
    <location>
        <begin position="327"/>
        <end position="344"/>
    </location>
</feature>
<name>A0A8H9G1W1_9SPHI</name>
<dbReference type="SUPFAM" id="SSF55729">
    <property type="entry name" value="Acyl-CoA N-acyltransferases (Nat)"/>
    <property type="match status" value="1"/>
</dbReference>
<evidence type="ECO:0000256" key="8">
    <source>
        <dbReference type="ARBA" id="ARBA00022989"/>
    </source>
</evidence>
<feature type="transmembrane region" description="Helical" evidence="14">
    <location>
        <begin position="187"/>
        <end position="211"/>
    </location>
</feature>
<feature type="transmembrane region" description="Helical" evidence="14">
    <location>
        <begin position="304"/>
        <end position="321"/>
    </location>
</feature>
<comment type="subcellular location">
    <subcellularLocation>
        <location evidence="1">Cell membrane</location>
        <topology evidence="1">Multi-pass membrane protein</topology>
    </subcellularLocation>
</comment>
<feature type="transmembrane region" description="Helical" evidence="14">
    <location>
        <begin position="30"/>
        <end position="47"/>
    </location>
</feature>
<evidence type="ECO:0000256" key="3">
    <source>
        <dbReference type="ARBA" id="ARBA00012014"/>
    </source>
</evidence>
<evidence type="ECO:0000256" key="5">
    <source>
        <dbReference type="ARBA" id="ARBA00022475"/>
    </source>
</evidence>
<feature type="transmembrane region" description="Helical" evidence="14">
    <location>
        <begin position="232"/>
        <end position="252"/>
    </location>
</feature>
<dbReference type="GO" id="GO:0046677">
    <property type="term" value="P:response to antibiotic"/>
    <property type="evidence" value="ECO:0007669"/>
    <property type="project" value="UniProtKB-KW"/>
</dbReference>
<comment type="similarity">
    <text evidence="2">Belongs to the LPG synthase family.</text>
</comment>
<feature type="transmembrane region" description="Helical" evidence="14">
    <location>
        <begin position="349"/>
        <end position="364"/>
    </location>
</feature>
<dbReference type="InterPro" id="IPR024320">
    <property type="entry name" value="LPG_synthase_C"/>
</dbReference>
<keyword evidence="7 14" id="KW-0812">Transmembrane</keyword>
<dbReference type="PANTHER" id="PTHR34697">
    <property type="entry name" value="PHOSPHATIDYLGLYCEROL LYSYLTRANSFERASE"/>
    <property type="match status" value="1"/>
</dbReference>
<feature type="transmembrane region" description="Helical" evidence="14">
    <location>
        <begin position="151"/>
        <end position="175"/>
    </location>
</feature>
<organism evidence="16 17">
    <name type="scientific">Sphingobacterium cellulitidis</name>
    <dbReference type="NCBI Taxonomy" id="1768011"/>
    <lineage>
        <taxon>Bacteria</taxon>
        <taxon>Pseudomonadati</taxon>
        <taxon>Bacteroidota</taxon>
        <taxon>Sphingobacteriia</taxon>
        <taxon>Sphingobacteriales</taxon>
        <taxon>Sphingobacteriaceae</taxon>
        <taxon>Sphingobacterium</taxon>
    </lineage>
</organism>
<sequence length="798" mass="91782">MEGYMYVASFKAVGINISLKVALELFLKRNFLSVFLPAGGISSLAYTTTQLRRMNLNKTLIHQTSIVYGYIALFSVFLLAVPALLYSFFQSKQYGNLLIPLLTLGLILAISFYIIYSFRYKTSIYYFIEKKFPKTIFQISNLFSSAVNKRYLALSLLFSVLVEFCGIIHILIAMMALGLPLSFEAAILGYIISTLLMIVSPFLRGLGAVELSMFLIFKKFGYTHEQGIGITILYRFFEFWLPLIFGFISFSMKGTQLLTRIGPAVMIFILGIINIISVLLPPIADRLHLERFYFPAETLAISKLMVLIIGIGLIVSSTYLLKGFRNAFWFASCFCVISLIGHLLKGIDYEESIVAAITLVFLLFNHKEYRVQANNYWVRIGVLTFIFSFIAIVIFETLSFYIIDKRHFGIDFTWRESFIYAMRGFLLFSDAGLEPRTNFGREFLHIIHALGFGCWILFFYTILRSKKYIAANCDQDKRALAKNLMERFGNSSLDYFKISNEKELYFSKFYLGFVSYRVANKYAVVLDEPVCHWTDKEDVIQEFDEYCMKNGLKSIYFRISEDGLLNFQSLKKKKLLIGEEGIVDVQQFSLQGKSRKSLRNGLNYLEKNGYKAVIHTAPQSQELLSELSAVSGEWLLENNRTEVIFSQGQFDMENLRSSDIICIENKEGKVVSFLNIIPDYALDECTYDLFRKVTDAPGACMDGLIVKLIEYAKSNDFRYINLGMVPLVGIEKPDNAAEHIMQFVSSNFPKFKKFHNQRDFKDKYCNKWEKRYLLFDHDFDLLHLPAVMKKVMKAMPTS</sequence>
<dbReference type="InterPro" id="IPR022791">
    <property type="entry name" value="L-PG_synthase/AglD"/>
</dbReference>
<keyword evidence="8 14" id="KW-1133">Transmembrane helix</keyword>
<feature type="transmembrane region" description="Helical" evidence="14">
    <location>
        <begin position="443"/>
        <end position="463"/>
    </location>
</feature>
<dbReference type="PANTHER" id="PTHR34697:SF2">
    <property type="entry name" value="PHOSPHATIDYLGLYCEROL LYSYLTRANSFERASE"/>
    <property type="match status" value="1"/>
</dbReference>
<dbReference type="GO" id="GO:0006629">
    <property type="term" value="P:lipid metabolic process"/>
    <property type="evidence" value="ECO:0007669"/>
    <property type="project" value="UniProtKB-KW"/>
</dbReference>
<keyword evidence="5" id="KW-1003">Cell membrane</keyword>
<evidence type="ECO:0000256" key="12">
    <source>
        <dbReference type="ARBA" id="ARBA00031899"/>
    </source>
</evidence>
<dbReference type="Proteomes" id="UP000614460">
    <property type="component" value="Unassembled WGS sequence"/>
</dbReference>
<feature type="domain" description="Phosphatidylglycerol lysyltransferase C-terminal" evidence="15">
    <location>
        <begin position="484"/>
        <end position="774"/>
    </location>
</feature>
<feature type="transmembrane region" description="Helical" evidence="14">
    <location>
        <begin position="264"/>
        <end position="283"/>
    </location>
</feature>
<evidence type="ECO:0000256" key="10">
    <source>
        <dbReference type="ARBA" id="ARBA00023136"/>
    </source>
</evidence>
<evidence type="ECO:0000256" key="9">
    <source>
        <dbReference type="ARBA" id="ARBA00023098"/>
    </source>
</evidence>
<evidence type="ECO:0000313" key="17">
    <source>
        <dbReference type="Proteomes" id="UP000614460"/>
    </source>
</evidence>
<reference evidence="16" key="2">
    <citation type="submission" date="2020-09" db="EMBL/GenBank/DDBJ databases">
        <authorList>
            <person name="Sun Q."/>
            <person name="Zhou Y."/>
        </authorList>
    </citation>
    <scope>NUCLEOTIDE SEQUENCE</scope>
    <source>
        <strain evidence="16">CGMCC 1.15966</strain>
    </source>
</reference>
<keyword evidence="17" id="KW-1185">Reference proteome</keyword>
<dbReference type="GO" id="GO:0055091">
    <property type="term" value="P:phospholipid homeostasis"/>
    <property type="evidence" value="ECO:0007669"/>
    <property type="project" value="TreeGrafter"/>
</dbReference>
<keyword evidence="6" id="KW-0808">Transferase</keyword>
<dbReference type="EMBL" id="BMKM01000009">
    <property type="protein sequence ID" value="GGE29239.1"/>
    <property type="molecule type" value="Genomic_DNA"/>
</dbReference>
<dbReference type="GO" id="GO:0005886">
    <property type="term" value="C:plasma membrane"/>
    <property type="evidence" value="ECO:0007669"/>
    <property type="project" value="UniProtKB-SubCell"/>
</dbReference>
<feature type="transmembrane region" description="Helical" evidence="14">
    <location>
        <begin position="67"/>
        <end position="89"/>
    </location>
</feature>
<evidence type="ECO:0000256" key="11">
    <source>
        <dbReference type="ARBA" id="ARBA00023251"/>
    </source>
</evidence>
<evidence type="ECO:0000313" key="16">
    <source>
        <dbReference type="EMBL" id="GGE29239.1"/>
    </source>
</evidence>
<protein>
    <recommendedName>
        <fullName evidence="4">Phosphatidylglycerol lysyltransferase</fullName>
        <ecNumber evidence="3">2.3.2.3</ecNumber>
    </recommendedName>
    <alternativeName>
        <fullName evidence="12">Lysylphosphatidylglycerol synthase</fullName>
    </alternativeName>
</protein>
<comment type="caution">
    <text evidence="16">The sequence shown here is derived from an EMBL/GenBank/DDBJ whole genome shotgun (WGS) entry which is preliminary data.</text>
</comment>
<evidence type="ECO:0000256" key="2">
    <source>
        <dbReference type="ARBA" id="ARBA00008627"/>
    </source>
</evidence>
<reference evidence="16" key="1">
    <citation type="journal article" date="2014" name="Int. J. Syst. Evol. Microbiol.">
        <title>Complete genome sequence of Corynebacterium casei LMG S-19264T (=DSM 44701T), isolated from a smear-ripened cheese.</title>
        <authorList>
            <consortium name="US DOE Joint Genome Institute (JGI-PGF)"/>
            <person name="Walter F."/>
            <person name="Albersmeier A."/>
            <person name="Kalinowski J."/>
            <person name="Ruckert C."/>
        </authorList>
    </citation>
    <scope>NUCLEOTIDE SEQUENCE</scope>
    <source>
        <strain evidence="16">CGMCC 1.15966</strain>
    </source>
</reference>
<keyword evidence="11" id="KW-0046">Antibiotic resistance</keyword>
<dbReference type="GO" id="GO:0050071">
    <property type="term" value="F:phosphatidylglycerol lysyltransferase activity"/>
    <property type="evidence" value="ECO:0007669"/>
    <property type="project" value="UniProtKB-EC"/>
</dbReference>
<dbReference type="InterPro" id="IPR016181">
    <property type="entry name" value="Acyl_CoA_acyltransferase"/>
</dbReference>
<evidence type="ECO:0000259" key="15">
    <source>
        <dbReference type="Pfam" id="PF09924"/>
    </source>
</evidence>
<proteinExistence type="inferred from homology"/>
<dbReference type="Pfam" id="PF03706">
    <property type="entry name" value="LPG_synthase_TM"/>
    <property type="match status" value="1"/>
</dbReference>
<dbReference type="EC" id="2.3.2.3" evidence="3"/>
<evidence type="ECO:0000256" key="14">
    <source>
        <dbReference type="SAM" id="Phobius"/>
    </source>
</evidence>
<comment type="catalytic activity">
    <reaction evidence="13">
        <text>L-lysyl-tRNA(Lys) + a 1,2-diacyl-sn-glycero-3-phospho-(1'-sn-glycerol) = a 1,2-diacyl-sn-glycero-3-phospho-1'-(3'-O-L-lysyl)-sn-glycerol + tRNA(Lys)</text>
        <dbReference type="Rhea" id="RHEA:10668"/>
        <dbReference type="Rhea" id="RHEA-COMP:9696"/>
        <dbReference type="Rhea" id="RHEA-COMP:9697"/>
        <dbReference type="ChEBI" id="CHEBI:64716"/>
        <dbReference type="ChEBI" id="CHEBI:75792"/>
        <dbReference type="ChEBI" id="CHEBI:78442"/>
        <dbReference type="ChEBI" id="CHEBI:78529"/>
        <dbReference type="EC" id="2.3.2.3"/>
    </reaction>
</comment>
<evidence type="ECO:0000256" key="13">
    <source>
        <dbReference type="ARBA" id="ARBA00047540"/>
    </source>
</evidence>
<dbReference type="AlphaFoldDB" id="A0A8H9G1W1"/>
<keyword evidence="10 14" id="KW-0472">Membrane</keyword>
<feature type="transmembrane region" description="Helical" evidence="14">
    <location>
        <begin position="95"/>
        <end position="116"/>
    </location>
</feature>